<evidence type="ECO:0000313" key="10">
    <source>
        <dbReference type="EMBL" id="KIL46819.1"/>
    </source>
</evidence>
<proteinExistence type="inferred from homology"/>
<dbReference type="Proteomes" id="UP000031972">
    <property type="component" value="Unassembled WGS sequence"/>
</dbReference>
<dbReference type="Pfam" id="PF00860">
    <property type="entry name" value="Xan_ur_permease"/>
    <property type="match status" value="1"/>
</dbReference>
<evidence type="ECO:0000256" key="5">
    <source>
        <dbReference type="ARBA" id="ARBA00022692"/>
    </source>
</evidence>
<dbReference type="GO" id="GO:0005345">
    <property type="term" value="F:purine nucleobase transmembrane transporter activity"/>
    <property type="evidence" value="ECO:0007669"/>
    <property type="project" value="TreeGrafter"/>
</dbReference>
<dbReference type="InterPro" id="IPR006043">
    <property type="entry name" value="NCS2"/>
</dbReference>
<comment type="subcellular location">
    <subcellularLocation>
        <location evidence="1 8">Cell membrane</location>
        <topology evidence="1 8">Multi-pass membrane protein</topology>
    </subcellularLocation>
</comment>
<name>A0A0C2RYD8_9BACL</name>
<feature type="transmembrane region" description="Helical" evidence="9">
    <location>
        <begin position="167"/>
        <end position="187"/>
    </location>
</feature>
<feature type="transmembrane region" description="Helical" evidence="9">
    <location>
        <begin position="237"/>
        <end position="262"/>
    </location>
</feature>
<evidence type="ECO:0000256" key="4">
    <source>
        <dbReference type="ARBA" id="ARBA00022475"/>
    </source>
</evidence>
<dbReference type="PIRSF" id="PIRSF005353">
    <property type="entry name" value="PbuG"/>
    <property type="match status" value="1"/>
</dbReference>
<dbReference type="EMBL" id="JXRR01000016">
    <property type="protein sequence ID" value="KIL46819.1"/>
    <property type="molecule type" value="Genomic_DNA"/>
</dbReference>
<evidence type="ECO:0000256" key="1">
    <source>
        <dbReference type="ARBA" id="ARBA00004651"/>
    </source>
</evidence>
<evidence type="ECO:0000256" key="7">
    <source>
        <dbReference type="ARBA" id="ARBA00023136"/>
    </source>
</evidence>
<organism evidence="10 11">
    <name type="scientific">Jeotgalibacillus campisalis</name>
    <dbReference type="NCBI Taxonomy" id="220754"/>
    <lineage>
        <taxon>Bacteria</taxon>
        <taxon>Bacillati</taxon>
        <taxon>Bacillota</taxon>
        <taxon>Bacilli</taxon>
        <taxon>Bacillales</taxon>
        <taxon>Caryophanaceae</taxon>
        <taxon>Jeotgalibacillus</taxon>
    </lineage>
</organism>
<keyword evidence="3 8" id="KW-0813">Transport</keyword>
<feature type="transmembrane region" description="Helical" evidence="9">
    <location>
        <begin position="283"/>
        <end position="305"/>
    </location>
</feature>
<sequence length="434" mass="45945">MFRFHLKENQTTVKTEVLAGFTTFMTMVYIVVVNPIILSTTGVPFDQVFLATIIATVIGTLWMALFANYPIAIAPGMGLNAYFAFSVVGTNTNITYEVAFAAVFVSGVIFTLLSLTSFRKKLIEAIPDNLKHGITAGIGFFIAFIGMRLTGIIVAHPDNLVALGDLHSKPVILAFSGLAITLILMVLRVNGALFIGMLITGAIAYFTNQLKFDGVVALPGLPEGLIVSNPIAAFGDVIQYGLFAVVFSFLLVTIFDTTGTMIGVAQQAGLMKGKTLPRARQALLADSVAATAGAMVGTSPTSAYIESSSGVAAGGRTGLTTVTVAVLFIASAFFGPLVSAVSGVSAITAPALIIVGSLMMGTIAKINWDELDEAFPAFLIILSMPLTSSIATGIALGFISYPILKIFRGKWKEVHPLVYMFAVLFAYQLVFLPH</sequence>
<feature type="transmembrane region" description="Helical" evidence="9">
    <location>
        <begin position="317"/>
        <end position="337"/>
    </location>
</feature>
<evidence type="ECO:0000313" key="11">
    <source>
        <dbReference type="Proteomes" id="UP000031972"/>
    </source>
</evidence>
<dbReference type="OrthoDB" id="9808458at2"/>
<feature type="transmembrane region" description="Helical" evidence="9">
    <location>
        <begin position="344"/>
        <end position="366"/>
    </location>
</feature>
<evidence type="ECO:0000256" key="3">
    <source>
        <dbReference type="ARBA" id="ARBA00022448"/>
    </source>
</evidence>
<comment type="caution">
    <text evidence="10">The sequence shown here is derived from an EMBL/GenBank/DDBJ whole genome shotgun (WGS) entry which is preliminary data.</text>
</comment>
<dbReference type="InterPro" id="IPR045018">
    <property type="entry name" value="Azg-like"/>
</dbReference>
<keyword evidence="6 8" id="KW-1133">Transmembrane helix</keyword>
<gene>
    <name evidence="10" type="ORF">KR50_25160</name>
</gene>
<keyword evidence="11" id="KW-1185">Reference proteome</keyword>
<keyword evidence="7 8" id="KW-0472">Membrane</keyword>
<dbReference type="PANTHER" id="PTHR43337:SF1">
    <property type="entry name" value="XANTHINE_URACIL PERMEASE C887.17-RELATED"/>
    <property type="match status" value="1"/>
</dbReference>
<keyword evidence="5 8" id="KW-0812">Transmembrane</keyword>
<dbReference type="RefSeq" id="WP_041058863.1">
    <property type="nucleotide sequence ID" value="NZ_JXRR01000016.1"/>
</dbReference>
<feature type="transmembrane region" description="Helical" evidence="9">
    <location>
        <begin position="416"/>
        <end position="433"/>
    </location>
</feature>
<reference evidence="10 11" key="1">
    <citation type="submission" date="2015-01" db="EMBL/GenBank/DDBJ databases">
        <title>Jeotgalibacillus campisalis genome sequencing.</title>
        <authorList>
            <person name="Goh K.M."/>
            <person name="Chan K.-G."/>
            <person name="Yaakop A.S."/>
            <person name="Ee R."/>
            <person name="Gan H.M."/>
            <person name="Chan C.S."/>
        </authorList>
    </citation>
    <scope>NUCLEOTIDE SEQUENCE [LARGE SCALE GENOMIC DNA]</scope>
    <source>
        <strain evidence="10 11">SF-57</strain>
    </source>
</reference>
<keyword evidence="4 8" id="KW-1003">Cell membrane</keyword>
<comment type="similarity">
    <text evidence="2 8">Belongs to the nucleobase:cation symporter-2 (NCS2) (TC 2.A.40) family. Azg-like subfamily.</text>
</comment>
<feature type="transmembrane region" description="Helical" evidence="9">
    <location>
        <begin position="49"/>
        <end position="74"/>
    </location>
</feature>
<evidence type="ECO:0000256" key="2">
    <source>
        <dbReference type="ARBA" id="ARBA00005697"/>
    </source>
</evidence>
<protein>
    <submittedName>
        <fullName evidence="10">Guanine permease</fullName>
    </submittedName>
</protein>
<dbReference type="AlphaFoldDB" id="A0A0C2RYD8"/>
<accession>A0A0C2RYD8</accession>
<feature type="transmembrane region" description="Helical" evidence="9">
    <location>
        <begin position="134"/>
        <end position="155"/>
    </location>
</feature>
<dbReference type="InterPro" id="IPR026033">
    <property type="entry name" value="Azg-like_bact_archaea"/>
</dbReference>
<evidence type="ECO:0000256" key="9">
    <source>
        <dbReference type="SAM" id="Phobius"/>
    </source>
</evidence>
<feature type="transmembrane region" description="Helical" evidence="9">
    <location>
        <begin position="94"/>
        <end position="113"/>
    </location>
</feature>
<dbReference type="PATRIC" id="fig|220754.4.peg.2531"/>
<feature type="transmembrane region" description="Helical" evidence="9">
    <location>
        <begin position="17"/>
        <end position="37"/>
    </location>
</feature>
<feature type="transmembrane region" description="Helical" evidence="9">
    <location>
        <begin position="378"/>
        <end position="404"/>
    </location>
</feature>
<evidence type="ECO:0000256" key="6">
    <source>
        <dbReference type="ARBA" id="ARBA00022989"/>
    </source>
</evidence>
<dbReference type="PANTHER" id="PTHR43337">
    <property type="entry name" value="XANTHINE/URACIL PERMEASE C887.17-RELATED"/>
    <property type="match status" value="1"/>
</dbReference>
<evidence type="ECO:0000256" key="8">
    <source>
        <dbReference type="PIRNR" id="PIRNR005353"/>
    </source>
</evidence>
<feature type="transmembrane region" description="Helical" evidence="9">
    <location>
        <begin position="192"/>
        <end position="210"/>
    </location>
</feature>
<dbReference type="GO" id="GO:0005886">
    <property type="term" value="C:plasma membrane"/>
    <property type="evidence" value="ECO:0007669"/>
    <property type="project" value="UniProtKB-SubCell"/>
</dbReference>